<dbReference type="InterPro" id="IPR023447">
    <property type="entry name" value="ForMFR_H4MPT_ForTrfase_fd-like"/>
</dbReference>
<feature type="domain" description="Formylmethanofuran: tetrahydromethanopterin formyltransferase Ftr N-terminal" evidence="4">
    <location>
        <begin position="4"/>
        <end position="146"/>
    </location>
</feature>
<organism evidence="6">
    <name type="scientific">Singulisphaera sp. Ch08</name>
    <dbReference type="NCBI Taxonomy" id="3120278"/>
    <lineage>
        <taxon>Bacteria</taxon>
        <taxon>Pseudomonadati</taxon>
        <taxon>Planctomycetota</taxon>
        <taxon>Planctomycetia</taxon>
        <taxon>Isosphaerales</taxon>
        <taxon>Isosphaeraceae</taxon>
        <taxon>Singulisphaera</taxon>
    </lineage>
</organism>
<reference evidence="6" key="1">
    <citation type="submission" date="2024-05" db="EMBL/GenBank/DDBJ databases">
        <title>Planctomycetes of the genus Singulisphaera possess chitinolytic capabilities.</title>
        <authorList>
            <person name="Ivanova A."/>
        </authorList>
    </citation>
    <scope>NUCLEOTIDE SEQUENCE</scope>
    <source>
        <strain evidence="6">Ch08T</strain>
    </source>
</reference>
<dbReference type="GO" id="GO:0005737">
    <property type="term" value="C:cytoplasm"/>
    <property type="evidence" value="ECO:0007669"/>
    <property type="project" value="UniProtKB-SubCell"/>
</dbReference>
<keyword evidence="3" id="KW-0554">One-carbon metabolism</keyword>
<dbReference type="InterPro" id="IPR014053">
    <property type="entry name" value="ForMFR_H4MPT_ForTrfase"/>
</dbReference>
<protein>
    <recommendedName>
        <fullName evidence="3">Formylmethanofuran--tetrahydromethanopterin formyltransferase</fullName>
        <shortName evidence="3">Ftr</shortName>
        <ecNumber evidence="3">2.3.1.101</ecNumber>
    </recommendedName>
    <alternativeName>
        <fullName evidence="3">H4MPT formyltransferase</fullName>
    </alternativeName>
</protein>
<evidence type="ECO:0000259" key="5">
    <source>
        <dbReference type="Pfam" id="PF02741"/>
    </source>
</evidence>
<comment type="catalytic activity">
    <reaction evidence="3">
        <text>N-formylmethanofuran + 5,6,7,8-tetrahydromethanopterin + H(+) = N(5)-formyl-5,6,7,8-tetrahydromethanopterin + methanofuran</text>
        <dbReference type="Rhea" id="RHEA:18061"/>
        <dbReference type="ChEBI" id="CHEBI:15378"/>
        <dbReference type="ChEBI" id="CHEBI:57727"/>
        <dbReference type="ChEBI" id="CHEBI:58018"/>
        <dbReference type="ChEBI" id="CHEBI:58103"/>
        <dbReference type="ChEBI" id="CHEBI:58151"/>
        <dbReference type="EC" id="2.3.1.101"/>
    </reaction>
</comment>
<evidence type="ECO:0000256" key="1">
    <source>
        <dbReference type="ARBA" id="ARBA00006770"/>
    </source>
</evidence>
<name>A0AAU7CGK9_9BACT</name>
<dbReference type="SUPFAM" id="SSF55112">
    <property type="entry name" value="Formylmethanofuran:tetrahydromethanopterin formyltransferase"/>
    <property type="match status" value="2"/>
</dbReference>
<dbReference type="GO" id="GO:0046294">
    <property type="term" value="P:formaldehyde catabolic process"/>
    <property type="evidence" value="ECO:0007669"/>
    <property type="project" value="UniProtKB-UniRule"/>
</dbReference>
<dbReference type="EMBL" id="CP155447">
    <property type="protein sequence ID" value="XBH04272.1"/>
    <property type="molecule type" value="Genomic_DNA"/>
</dbReference>
<evidence type="ECO:0000256" key="2">
    <source>
        <dbReference type="ARBA" id="ARBA00022679"/>
    </source>
</evidence>
<dbReference type="PIRSF" id="PIRSF006414">
    <property type="entry name" value="Ftr_formyl_trnsf"/>
    <property type="match status" value="1"/>
</dbReference>
<dbReference type="GO" id="GO:0030270">
    <property type="term" value="F:formylmethanofuran-tetrahydromethanopterin N-formyltransferase activity"/>
    <property type="evidence" value="ECO:0007669"/>
    <property type="project" value="UniProtKB-UniRule"/>
</dbReference>
<comment type="pathway">
    <text evidence="3">One-carbon metabolism; formaldehyde degradation; formate from formaldehyde (H(4)MPT route): step 4/5.</text>
</comment>
<accession>A0AAU7CGK9</accession>
<dbReference type="NCBIfam" id="TIGR03119">
    <property type="entry name" value="one_C_fhcD"/>
    <property type="match status" value="1"/>
</dbReference>
<dbReference type="InterPro" id="IPR002770">
    <property type="entry name" value="ForMFR_H4MPT_ForTrfase_C"/>
</dbReference>
<evidence type="ECO:0000259" key="4">
    <source>
        <dbReference type="Pfam" id="PF01913"/>
    </source>
</evidence>
<evidence type="ECO:0000313" key="6">
    <source>
        <dbReference type="EMBL" id="XBH04272.1"/>
    </source>
</evidence>
<feature type="domain" description="Formylmethanofuran: tetrahydromethanopterin formyltransferase Ftr C-terminal" evidence="5">
    <location>
        <begin position="149"/>
        <end position="294"/>
    </location>
</feature>
<dbReference type="RefSeq" id="WP_406697026.1">
    <property type="nucleotide sequence ID" value="NZ_CP155447.1"/>
</dbReference>
<comment type="subcellular location">
    <subcellularLocation>
        <location evidence="3">Cytoplasm</location>
    </subcellularLocation>
</comment>
<evidence type="ECO:0000256" key="3">
    <source>
        <dbReference type="HAMAP-Rule" id="MF_00579"/>
    </source>
</evidence>
<dbReference type="Pfam" id="PF02741">
    <property type="entry name" value="FTR_C"/>
    <property type="match status" value="1"/>
</dbReference>
<dbReference type="AlphaFoldDB" id="A0AAU7CGK9"/>
<comment type="function">
    <text evidence="3">Catalyzes the transfer of a formyl group from 5-formyl tetrahydromethanopterin (5-formyl-H(4)MPT) to methanofuran (MFR) to produce formylmethanofuran (formyl-MFR) and tetrahydromethanopterin (H(4)MPT).</text>
</comment>
<dbReference type="InterPro" id="IPR022667">
    <property type="entry name" value="ForMFR_H4MPT_ForTrfase_N"/>
</dbReference>
<dbReference type="HAMAP" id="MF_00579">
    <property type="entry name" value="FTR"/>
    <property type="match status" value="1"/>
</dbReference>
<dbReference type="GO" id="GO:0006730">
    <property type="term" value="P:one-carbon metabolic process"/>
    <property type="evidence" value="ECO:0007669"/>
    <property type="project" value="UniProtKB-UniRule"/>
</dbReference>
<dbReference type="NCBIfam" id="NF002554">
    <property type="entry name" value="PRK02114.1"/>
    <property type="match status" value="1"/>
</dbReference>
<comment type="subunit">
    <text evidence="3">Homotetramer.</text>
</comment>
<dbReference type="EC" id="2.3.1.101" evidence="3"/>
<dbReference type="Pfam" id="PF01913">
    <property type="entry name" value="FTR"/>
    <property type="match status" value="1"/>
</dbReference>
<keyword evidence="2 3" id="KW-0808">Transferase</keyword>
<keyword evidence="3 6" id="KW-0012">Acyltransferase</keyword>
<keyword evidence="3" id="KW-0963">Cytoplasm</keyword>
<gene>
    <name evidence="6" type="primary">fhcD</name>
    <name evidence="3" type="synonym">ffsA</name>
    <name evidence="6" type="ORF">V5E97_39165</name>
</gene>
<comment type="similarity">
    <text evidence="1 3">Belongs to the FTR family.</text>
</comment>
<dbReference type="Gene3D" id="3.30.70.520">
    <property type="match status" value="2"/>
</dbReference>
<proteinExistence type="inferred from homology"/>
<sequence length="299" mass="31703">MTLAINGVAIADTFAEAFPMTAARAIITADSPTWAEIAGRTMSGYATSVIACDAEAAIERVLTPEETPDGRPGVSVLVFAFSRDALEKAMINRVGQCVMTCPTTACYNGLPLGEKTINVGGRLRYFGDGWQISKRLDGRRYWRIPVMDGDFTCEEVFGTTKGVAGGNIILLGIDPAETLAATEAAVVAMRACPDVILPFPGGIARSGSKVGSKYKKLRASTNTAFSPGLRGLVDSVLPPEVQCVYEIVIDGLTLESVERATALGIRAGAVPRIVEITAGNYGGKLGPFHIRLPDVLTRY</sequence>